<evidence type="ECO:0000256" key="6">
    <source>
        <dbReference type="ARBA" id="ARBA00022592"/>
    </source>
</evidence>
<evidence type="ECO:0000256" key="12">
    <source>
        <dbReference type="ARBA" id="ARBA00024735"/>
    </source>
</evidence>
<evidence type="ECO:0000256" key="1">
    <source>
        <dbReference type="ARBA" id="ARBA00004496"/>
    </source>
</evidence>
<dbReference type="Pfam" id="PF00072">
    <property type="entry name" value="Response_reg"/>
    <property type="match status" value="1"/>
</dbReference>
<dbReference type="InterPro" id="IPR036388">
    <property type="entry name" value="WH-like_DNA-bd_sf"/>
</dbReference>
<feature type="domain" description="Response regulatory" evidence="16">
    <location>
        <begin position="4"/>
        <end position="120"/>
    </location>
</feature>
<dbReference type="Gene3D" id="3.40.50.2300">
    <property type="match status" value="1"/>
</dbReference>
<dbReference type="GO" id="GO:0006817">
    <property type="term" value="P:phosphate ion transport"/>
    <property type="evidence" value="ECO:0007669"/>
    <property type="project" value="UniProtKB-KW"/>
</dbReference>
<dbReference type="PANTHER" id="PTHR48111">
    <property type="entry name" value="REGULATOR OF RPOS"/>
    <property type="match status" value="1"/>
</dbReference>
<feature type="modified residue" description="4-aspartylphosphate" evidence="13">
    <location>
        <position position="53"/>
    </location>
</feature>
<evidence type="ECO:0000256" key="7">
    <source>
        <dbReference type="ARBA" id="ARBA00023012"/>
    </source>
</evidence>
<evidence type="ECO:0000256" key="13">
    <source>
        <dbReference type="PROSITE-ProRule" id="PRU00169"/>
    </source>
</evidence>
<gene>
    <name evidence="18" type="ORF">STPYR_10071</name>
</gene>
<dbReference type="AlphaFoldDB" id="A0A1Y5PYR8"/>
<evidence type="ECO:0000256" key="8">
    <source>
        <dbReference type="ARBA" id="ARBA00023015"/>
    </source>
</evidence>
<dbReference type="InterPro" id="IPR001789">
    <property type="entry name" value="Sig_transdc_resp-reg_receiver"/>
</dbReference>
<evidence type="ECO:0000256" key="5">
    <source>
        <dbReference type="ARBA" id="ARBA00022553"/>
    </source>
</evidence>
<dbReference type="CDD" id="cd17618">
    <property type="entry name" value="REC_OmpR_PhoB"/>
    <property type="match status" value="1"/>
</dbReference>
<protein>
    <recommendedName>
        <fullName evidence="2">Phosphate regulon transcriptional regulatory protein PhoB</fullName>
    </recommendedName>
</protein>
<dbReference type="SMART" id="SM00448">
    <property type="entry name" value="REC"/>
    <property type="match status" value="1"/>
</dbReference>
<evidence type="ECO:0000259" key="17">
    <source>
        <dbReference type="PROSITE" id="PS51755"/>
    </source>
</evidence>
<keyword evidence="7" id="KW-0902">Two-component regulatory system</keyword>
<dbReference type="SMART" id="SM00862">
    <property type="entry name" value="Trans_reg_C"/>
    <property type="match status" value="1"/>
</dbReference>
<dbReference type="FunFam" id="3.40.50.2300:FF:000001">
    <property type="entry name" value="DNA-binding response regulator PhoB"/>
    <property type="match status" value="1"/>
</dbReference>
<dbReference type="GO" id="GO:0005829">
    <property type="term" value="C:cytosol"/>
    <property type="evidence" value="ECO:0007669"/>
    <property type="project" value="TreeGrafter"/>
</dbReference>
<keyword evidence="11" id="KW-0804">Transcription</keyword>
<dbReference type="CDD" id="cd00383">
    <property type="entry name" value="trans_reg_C"/>
    <property type="match status" value="1"/>
</dbReference>
<organism evidence="18">
    <name type="scientific">uncultured Stenotrophomonas sp</name>
    <dbReference type="NCBI Taxonomy" id="165438"/>
    <lineage>
        <taxon>Bacteria</taxon>
        <taxon>Pseudomonadati</taxon>
        <taxon>Pseudomonadota</taxon>
        <taxon>Gammaproteobacteria</taxon>
        <taxon>Lysobacterales</taxon>
        <taxon>Lysobacteraceae</taxon>
        <taxon>Stenotrophomonas</taxon>
        <taxon>environmental samples</taxon>
    </lineage>
</organism>
<dbReference type="Gene3D" id="6.10.250.690">
    <property type="match status" value="1"/>
</dbReference>
<evidence type="ECO:0000256" key="14">
    <source>
        <dbReference type="PROSITE-ProRule" id="PRU01091"/>
    </source>
</evidence>
<dbReference type="Gene3D" id="1.10.10.10">
    <property type="entry name" value="Winged helix-like DNA-binding domain superfamily/Winged helix DNA-binding domain"/>
    <property type="match status" value="1"/>
</dbReference>
<accession>A0A1Y5PYR8</accession>
<evidence type="ECO:0000256" key="4">
    <source>
        <dbReference type="ARBA" id="ARBA00022490"/>
    </source>
</evidence>
<keyword evidence="9 14" id="KW-0238">DNA-binding</keyword>
<dbReference type="PROSITE" id="PS51755">
    <property type="entry name" value="OMPR_PHOB"/>
    <property type="match status" value="1"/>
</dbReference>
<dbReference type="SUPFAM" id="SSF52172">
    <property type="entry name" value="CheY-like"/>
    <property type="match status" value="1"/>
</dbReference>
<evidence type="ECO:0000313" key="18">
    <source>
        <dbReference type="EMBL" id="SBV35141.1"/>
    </source>
</evidence>
<dbReference type="PANTHER" id="PTHR48111:SF40">
    <property type="entry name" value="PHOSPHATE REGULON TRANSCRIPTIONAL REGULATORY PROTEIN PHOB"/>
    <property type="match status" value="1"/>
</dbReference>
<dbReference type="PROSITE" id="PS50110">
    <property type="entry name" value="RESPONSE_REGULATORY"/>
    <property type="match status" value="1"/>
</dbReference>
<dbReference type="InterPro" id="IPR011879">
    <property type="entry name" value="Sig_transdc_resp-reg_PhoB"/>
</dbReference>
<evidence type="ECO:0000259" key="16">
    <source>
        <dbReference type="PROSITE" id="PS50110"/>
    </source>
</evidence>
<dbReference type="InterPro" id="IPR039420">
    <property type="entry name" value="WalR-like"/>
</dbReference>
<keyword evidence="8" id="KW-0805">Transcription regulation</keyword>
<sequence length="298" mass="33293">MLKRILIVDDEPAIRDMVAFALRKGEYEPVHAGDALEAQTAIADHVPDLILLDWMLPGTSGLDLARRWRKEALTREVPIIMLTARGEENDRVGGLEAGVDDYVVKPFSARELLARIRAVLRRTRDDDEDGSVGIGPIRIDGAAHRVFANDAPVAIGPTEYRLLHFFMTHPERVYTRSQLLDHVWGGSVYVEERTIDVHIRRLRKALEPSGHDATRSGWVMKNARSTCTSAACARRWSRSAPRTWCRPCAAPATAFRPRPEGPRPPTGPCASCYNRAQPQRFHPHHPRAQCPANSDPPG</sequence>
<keyword evidence="6" id="KW-0592">Phosphate transport</keyword>
<keyword evidence="5 13" id="KW-0597">Phosphoprotein</keyword>
<dbReference type="GO" id="GO:0032993">
    <property type="term" value="C:protein-DNA complex"/>
    <property type="evidence" value="ECO:0007669"/>
    <property type="project" value="TreeGrafter"/>
</dbReference>
<evidence type="ECO:0000256" key="9">
    <source>
        <dbReference type="ARBA" id="ARBA00023125"/>
    </source>
</evidence>
<dbReference type="SUPFAM" id="SSF46894">
    <property type="entry name" value="C-terminal effector domain of the bipartite response regulators"/>
    <property type="match status" value="1"/>
</dbReference>
<proteinExistence type="predicted"/>
<evidence type="ECO:0000256" key="3">
    <source>
        <dbReference type="ARBA" id="ARBA00022448"/>
    </source>
</evidence>
<evidence type="ECO:0000256" key="2">
    <source>
        <dbReference type="ARBA" id="ARBA00013332"/>
    </source>
</evidence>
<dbReference type="GO" id="GO:0006355">
    <property type="term" value="P:regulation of DNA-templated transcription"/>
    <property type="evidence" value="ECO:0007669"/>
    <property type="project" value="InterPro"/>
</dbReference>
<feature type="DNA-binding region" description="OmpR/PhoB-type" evidence="14">
    <location>
        <begin position="129"/>
        <end position="232"/>
    </location>
</feature>
<comment type="subcellular location">
    <subcellularLocation>
        <location evidence="1">Cytoplasm</location>
    </subcellularLocation>
</comment>
<dbReference type="InterPro" id="IPR011006">
    <property type="entry name" value="CheY-like_superfamily"/>
</dbReference>
<feature type="domain" description="OmpR/PhoB-type" evidence="17">
    <location>
        <begin position="129"/>
        <end position="232"/>
    </location>
</feature>
<dbReference type="GO" id="GO:0000156">
    <property type="term" value="F:phosphorelay response regulator activity"/>
    <property type="evidence" value="ECO:0007669"/>
    <property type="project" value="InterPro"/>
</dbReference>
<name>A0A1Y5PYR8_9GAMM</name>
<feature type="region of interest" description="Disordered" evidence="15">
    <location>
        <begin position="255"/>
        <end position="298"/>
    </location>
</feature>
<dbReference type="EMBL" id="FLTS01000001">
    <property type="protein sequence ID" value="SBV35141.1"/>
    <property type="molecule type" value="Genomic_DNA"/>
</dbReference>
<keyword evidence="4" id="KW-0963">Cytoplasm</keyword>
<evidence type="ECO:0000256" key="10">
    <source>
        <dbReference type="ARBA" id="ARBA00023159"/>
    </source>
</evidence>
<reference evidence="18" key="1">
    <citation type="submission" date="2016-03" db="EMBL/GenBank/DDBJ databases">
        <authorList>
            <person name="Ploux O."/>
        </authorList>
    </citation>
    <scope>NUCLEOTIDE SEQUENCE</scope>
    <source>
        <strain evidence="18">UC10</strain>
    </source>
</reference>
<keyword evidence="10" id="KW-0010">Activator</keyword>
<dbReference type="NCBIfam" id="TIGR02154">
    <property type="entry name" value="PhoB"/>
    <property type="match status" value="1"/>
</dbReference>
<dbReference type="InterPro" id="IPR001867">
    <property type="entry name" value="OmpR/PhoB-type_DNA-bd"/>
</dbReference>
<evidence type="ECO:0000256" key="11">
    <source>
        <dbReference type="ARBA" id="ARBA00023163"/>
    </source>
</evidence>
<dbReference type="InterPro" id="IPR016032">
    <property type="entry name" value="Sig_transdc_resp-reg_C-effctor"/>
</dbReference>
<dbReference type="Pfam" id="PF00486">
    <property type="entry name" value="Trans_reg_C"/>
    <property type="match status" value="1"/>
</dbReference>
<keyword evidence="3" id="KW-0813">Transport</keyword>
<evidence type="ECO:0000256" key="15">
    <source>
        <dbReference type="SAM" id="MobiDB-lite"/>
    </source>
</evidence>
<comment type="function">
    <text evidence="12">This protein is a positive regulator for the phosphate regulon. Transcription of this operon is positively regulated by PhoB and PhoR when phosphate is limited.</text>
</comment>
<dbReference type="GO" id="GO:0000976">
    <property type="term" value="F:transcription cis-regulatory region binding"/>
    <property type="evidence" value="ECO:0007669"/>
    <property type="project" value="TreeGrafter"/>
</dbReference>